<dbReference type="HOGENOM" id="CLU_2014447_0_0_1"/>
<keyword evidence="1" id="KW-0472">Membrane</keyword>
<evidence type="ECO:0000313" key="2">
    <source>
        <dbReference type="Ensembl" id="ENSCSAVP00000006880.1"/>
    </source>
</evidence>
<reference evidence="3" key="1">
    <citation type="submission" date="2003-08" db="EMBL/GenBank/DDBJ databases">
        <authorList>
            <person name="Birren B."/>
            <person name="Nusbaum C."/>
            <person name="Abebe A."/>
            <person name="Abouelleil A."/>
            <person name="Adekoya E."/>
            <person name="Ait-zahra M."/>
            <person name="Allen N."/>
            <person name="Allen T."/>
            <person name="An P."/>
            <person name="Anderson M."/>
            <person name="Anderson S."/>
            <person name="Arachchi H."/>
            <person name="Armbruster J."/>
            <person name="Bachantsang P."/>
            <person name="Baldwin J."/>
            <person name="Barry A."/>
            <person name="Bayul T."/>
            <person name="Blitshsteyn B."/>
            <person name="Bloom T."/>
            <person name="Blye J."/>
            <person name="Boguslavskiy L."/>
            <person name="Borowsky M."/>
            <person name="Boukhgalter B."/>
            <person name="Brunache A."/>
            <person name="Butler J."/>
            <person name="Calixte N."/>
            <person name="Calvo S."/>
            <person name="Camarata J."/>
            <person name="Campo K."/>
            <person name="Chang J."/>
            <person name="Cheshatsang Y."/>
            <person name="Citroen M."/>
            <person name="Collymore A."/>
            <person name="Considine T."/>
            <person name="Cook A."/>
            <person name="Cooke P."/>
            <person name="Corum B."/>
            <person name="Cuomo C."/>
            <person name="David R."/>
            <person name="Dawoe T."/>
            <person name="Degray S."/>
            <person name="Dodge S."/>
            <person name="Dooley K."/>
            <person name="Dorje P."/>
            <person name="Dorjee K."/>
            <person name="Dorris L."/>
            <person name="Duffey N."/>
            <person name="Dupes A."/>
            <person name="Elkins T."/>
            <person name="Engels R."/>
            <person name="Erickson J."/>
            <person name="Farina A."/>
            <person name="Faro S."/>
            <person name="Ferreira P."/>
            <person name="Fischer H."/>
            <person name="Fitzgerald M."/>
            <person name="Foley K."/>
            <person name="Gage D."/>
            <person name="Galagan J."/>
            <person name="Gearin G."/>
            <person name="Gnerre S."/>
            <person name="Gnirke A."/>
            <person name="Goyette A."/>
            <person name="Graham J."/>
            <person name="Grandbois E."/>
            <person name="Gyaltsen K."/>
            <person name="Hafez N."/>
            <person name="Hagopian D."/>
            <person name="Hagos B."/>
            <person name="Hall J."/>
            <person name="Hatcher B."/>
            <person name="Heller A."/>
            <person name="Higgins H."/>
            <person name="Honan T."/>
            <person name="Horn A."/>
            <person name="Houde N."/>
            <person name="Hughes L."/>
            <person name="Hulme W."/>
            <person name="Husby E."/>
            <person name="Iliev I."/>
            <person name="Jaffe D."/>
            <person name="Jones C."/>
            <person name="Kamal M."/>
            <person name="Kamat A."/>
            <person name="Kamvysselis M."/>
            <person name="Karlsson E."/>
            <person name="Kells C."/>
            <person name="Kieu A."/>
            <person name="Kisner P."/>
            <person name="Kodira C."/>
            <person name="Kulbokas E."/>
            <person name="Labutti K."/>
            <person name="Lama D."/>
            <person name="Landers T."/>
            <person name="Leger J."/>
            <person name="Levine S."/>
            <person name="Lewis D."/>
            <person name="Lewis T."/>
            <person name="Lindblad-toh K."/>
            <person name="Liu X."/>
            <person name="Lokyitsang T."/>
            <person name="Lokyitsang Y."/>
            <person name="Lucien O."/>
            <person name="Lui A."/>
            <person name="Ma L.J."/>
            <person name="Mabbitt R."/>
            <person name="Macdonald J."/>
            <person name="Maclean C."/>
            <person name="Major J."/>
            <person name="Manning J."/>
            <person name="Marabella R."/>
            <person name="Maru K."/>
            <person name="Matthews C."/>
            <person name="Mauceli E."/>
            <person name="Mccarthy M."/>
            <person name="Mcdonough S."/>
            <person name="Mcghee T."/>
            <person name="Meldrim J."/>
            <person name="Meneus L."/>
            <person name="Mesirov J."/>
            <person name="Mihalev A."/>
            <person name="Mihova T."/>
            <person name="Mikkelsen T."/>
            <person name="Mlenga V."/>
            <person name="Moru K."/>
            <person name="Mozes J."/>
            <person name="Mulrain L."/>
            <person name="Munson G."/>
            <person name="Naylor J."/>
            <person name="Newes C."/>
            <person name="Nguyen C."/>
            <person name="Nguyen N."/>
            <person name="Nguyen T."/>
            <person name="Nicol R."/>
            <person name="Nielsen C."/>
            <person name="Nizzari M."/>
            <person name="Norbu C."/>
            <person name="Norbu N."/>
            <person name="O'donnell P."/>
            <person name="Okoawo O."/>
            <person name="O'leary S."/>
            <person name="Omotosho B."/>
            <person name="O'neill K."/>
            <person name="Osman S."/>
            <person name="Parker S."/>
            <person name="Perrin D."/>
            <person name="Phunkhang P."/>
            <person name="Piqani B."/>
            <person name="Purcell S."/>
            <person name="Rachupka T."/>
            <person name="Ramasamy U."/>
            <person name="Rameau R."/>
            <person name="Ray V."/>
            <person name="Raymond C."/>
            <person name="Retta R."/>
            <person name="Richardson S."/>
            <person name="Rise C."/>
            <person name="Rodriguez J."/>
            <person name="Rogers J."/>
            <person name="Rogov P."/>
            <person name="Rutman M."/>
            <person name="Schupbach R."/>
            <person name="Seaman C."/>
            <person name="Settipalli S."/>
            <person name="Sharpe T."/>
            <person name="Sheridan J."/>
            <person name="Sherpa N."/>
            <person name="Shi J."/>
            <person name="Smirnov S."/>
            <person name="Smith C."/>
            <person name="Sougnez C."/>
            <person name="Spencer B."/>
            <person name="Stalker J."/>
            <person name="Stange-thomann N."/>
            <person name="Stavropoulos S."/>
            <person name="Stetson K."/>
            <person name="Stone C."/>
            <person name="Stone S."/>
            <person name="Stubbs M."/>
            <person name="Talamas J."/>
            <person name="Tchuinga P."/>
            <person name="Tenzing P."/>
            <person name="Tesfaye S."/>
            <person name="Theodore J."/>
            <person name="Thoulutsang Y."/>
            <person name="Topham K."/>
            <person name="Towey S."/>
            <person name="Tsamla T."/>
            <person name="Tsomo N."/>
            <person name="Vallee D."/>
            <person name="Vassiliev H."/>
            <person name="Venkataraman V."/>
            <person name="Vinson J."/>
            <person name="Vo A."/>
            <person name="Wade C."/>
            <person name="Wang S."/>
            <person name="Wangchuk T."/>
            <person name="Wangdi T."/>
            <person name="Whittaker C."/>
            <person name="Wilkinson J."/>
            <person name="Wu Y."/>
            <person name="Wyman D."/>
            <person name="Yadav S."/>
            <person name="Yang S."/>
            <person name="Yang X."/>
            <person name="Yeager S."/>
            <person name="Yee E."/>
            <person name="Young G."/>
            <person name="Zainoun J."/>
            <person name="Zembeck L."/>
            <person name="Zimmer A."/>
            <person name="Zody M."/>
            <person name="Lander E."/>
        </authorList>
    </citation>
    <scope>NUCLEOTIDE SEQUENCE [LARGE SCALE GENOMIC DNA]</scope>
</reference>
<organism evidence="2 3">
    <name type="scientific">Ciona savignyi</name>
    <name type="common">Pacific transparent sea squirt</name>
    <dbReference type="NCBI Taxonomy" id="51511"/>
    <lineage>
        <taxon>Eukaryota</taxon>
        <taxon>Metazoa</taxon>
        <taxon>Chordata</taxon>
        <taxon>Tunicata</taxon>
        <taxon>Ascidiacea</taxon>
        <taxon>Phlebobranchia</taxon>
        <taxon>Cionidae</taxon>
        <taxon>Ciona</taxon>
    </lineage>
</organism>
<evidence type="ECO:0000313" key="3">
    <source>
        <dbReference type="Proteomes" id="UP000007875"/>
    </source>
</evidence>
<dbReference type="Proteomes" id="UP000007875">
    <property type="component" value="Unassembled WGS sequence"/>
</dbReference>
<evidence type="ECO:0000256" key="1">
    <source>
        <dbReference type="SAM" id="Phobius"/>
    </source>
</evidence>
<dbReference type="InParanoid" id="H2YNH3"/>
<name>H2YNH3_CIOSA</name>
<dbReference type="Ensembl" id="ENSCSAVT00000006967.1">
    <property type="protein sequence ID" value="ENSCSAVP00000006880.1"/>
    <property type="gene ID" value="ENSCSAVG00000004108.1"/>
</dbReference>
<proteinExistence type="predicted"/>
<reference evidence="2" key="3">
    <citation type="submission" date="2025-09" db="UniProtKB">
        <authorList>
            <consortium name="Ensembl"/>
        </authorList>
    </citation>
    <scope>IDENTIFICATION</scope>
</reference>
<dbReference type="AlphaFoldDB" id="H2YNH3"/>
<protein>
    <submittedName>
        <fullName evidence="2">Uncharacterized protein</fullName>
    </submittedName>
</protein>
<sequence>MQLRCGRGTSWWTIALFAATTSWTCVLNVRPTKLLLHPTNAQWPGESVTMLSTFTASPDGLRQDRYAHLTTVNGSSRSTVVNLKVPNIYKHFTSLLLCKKPLLYSCLKAPVVLYFAIFVTVGF</sequence>
<keyword evidence="3" id="KW-1185">Reference proteome</keyword>
<reference evidence="2" key="2">
    <citation type="submission" date="2025-08" db="UniProtKB">
        <authorList>
            <consortium name="Ensembl"/>
        </authorList>
    </citation>
    <scope>IDENTIFICATION</scope>
</reference>
<keyword evidence="1" id="KW-0812">Transmembrane</keyword>
<keyword evidence="1" id="KW-1133">Transmembrane helix</keyword>
<accession>H2YNH3</accession>
<feature type="transmembrane region" description="Helical" evidence="1">
    <location>
        <begin position="102"/>
        <end position="121"/>
    </location>
</feature>